<dbReference type="GO" id="GO:0008080">
    <property type="term" value="F:N-acetyltransferase activity"/>
    <property type="evidence" value="ECO:0007669"/>
    <property type="project" value="TreeGrafter"/>
</dbReference>
<evidence type="ECO:0000313" key="2">
    <source>
        <dbReference type="EMBL" id="OXA39291.1"/>
    </source>
</evidence>
<proteinExistence type="predicted"/>
<sequence>MSYESSYKNYYIRPPGVDELDKIKDFLAHHFYFDEPIGQHLCKIGKLKSVQTTDWSTTEKLKKNLDICLIAIEFNSREIAGALLNYRWTKKEADEEMAEIRKEEERKNMSEYVDNGIRYKRLASKPALIYYRIQNALFKPMDETKFAMFGTQSVEEVVWNYALATSSQHRNIGLAQELMIRSVQLMRKKYLDLAMGYFTNPTSQRIADKVGYCEMARSYFKDAVDEDVDGSKFFAEENGKEKYVSLMILKL</sequence>
<gene>
    <name evidence="2" type="ORF">Fcan01_25973</name>
</gene>
<dbReference type="AlphaFoldDB" id="A0A226D3Q8"/>
<dbReference type="PANTHER" id="PTHR20905">
    <property type="entry name" value="N-ACETYLTRANSFERASE-RELATED"/>
    <property type="match status" value="1"/>
</dbReference>
<protein>
    <recommendedName>
        <fullName evidence="4">N-acetyltransferase domain-containing protein</fullName>
    </recommendedName>
</protein>
<keyword evidence="1" id="KW-0175">Coiled coil</keyword>
<dbReference type="Gene3D" id="3.40.630.30">
    <property type="match status" value="1"/>
</dbReference>
<dbReference type="PANTHER" id="PTHR20905:SF1">
    <property type="entry name" value="AT07410P-RELATED"/>
    <property type="match status" value="1"/>
</dbReference>
<dbReference type="Proteomes" id="UP000198287">
    <property type="component" value="Unassembled WGS sequence"/>
</dbReference>
<evidence type="ECO:0000256" key="1">
    <source>
        <dbReference type="SAM" id="Coils"/>
    </source>
</evidence>
<dbReference type="InterPro" id="IPR016181">
    <property type="entry name" value="Acyl_CoA_acyltransferase"/>
</dbReference>
<feature type="coiled-coil region" evidence="1">
    <location>
        <begin position="83"/>
        <end position="110"/>
    </location>
</feature>
<accession>A0A226D3Q8</accession>
<dbReference type="EMBL" id="LNIX01000039">
    <property type="protein sequence ID" value="OXA39291.1"/>
    <property type="molecule type" value="Genomic_DNA"/>
</dbReference>
<dbReference type="SUPFAM" id="SSF55729">
    <property type="entry name" value="Acyl-CoA N-acyltransferases (Nat)"/>
    <property type="match status" value="1"/>
</dbReference>
<comment type="caution">
    <text evidence="2">The sequence shown here is derived from an EMBL/GenBank/DDBJ whole genome shotgun (WGS) entry which is preliminary data.</text>
</comment>
<evidence type="ECO:0008006" key="4">
    <source>
        <dbReference type="Google" id="ProtNLM"/>
    </source>
</evidence>
<reference evidence="2 3" key="1">
    <citation type="submission" date="2015-12" db="EMBL/GenBank/DDBJ databases">
        <title>The genome of Folsomia candida.</title>
        <authorList>
            <person name="Faddeeva A."/>
            <person name="Derks M.F."/>
            <person name="Anvar Y."/>
            <person name="Smit S."/>
            <person name="Van Straalen N."/>
            <person name="Roelofs D."/>
        </authorList>
    </citation>
    <scope>NUCLEOTIDE SEQUENCE [LARGE SCALE GENOMIC DNA]</scope>
    <source>
        <strain evidence="2 3">VU population</strain>
        <tissue evidence="2">Whole body</tissue>
    </source>
</reference>
<evidence type="ECO:0000313" key="3">
    <source>
        <dbReference type="Proteomes" id="UP000198287"/>
    </source>
</evidence>
<name>A0A226D3Q8_FOLCA</name>
<keyword evidence="3" id="KW-1185">Reference proteome</keyword>
<organism evidence="2 3">
    <name type="scientific">Folsomia candida</name>
    <name type="common">Springtail</name>
    <dbReference type="NCBI Taxonomy" id="158441"/>
    <lineage>
        <taxon>Eukaryota</taxon>
        <taxon>Metazoa</taxon>
        <taxon>Ecdysozoa</taxon>
        <taxon>Arthropoda</taxon>
        <taxon>Hexapoda</taxon>
        <taxon>Collembola</taxon>
        <taxon>Entomobryomorpha</taxon>
        <taxon>Isotomoidea</taxon>
        <taxon>Isotomidae</taxon>
        <taxon>Proisotominae</taxon>
        <taxon>Folsomia</taxon>
    </lineage>
</organism>